<name>A0A9Q3Q968_9BASI</name>
<keyword evidence="3" id="KW-1185">Reference proteome</keyword>
<reference evidence="2" key="1">
    <citation type="submission" date="2021-03" db="EMBL/GenBank/DDBJ databases">
        <title>Draft genome sequence of rust myrtle Austropuccinia psidii MF-1, a brazilian biotype.</title>
        <authorList>
            <person name="Quecine M.C."/>
            <person name="Pachon D.M.R."/>
            <person name="Bonatelli M.L."/>
            <person name="Correr F.H."/>
            <person name="Franceschini L.M."/>
            <person name="Leite T.F."/>
            <person name="Margarido G.R.A."/>
            <person name="Almeida C.A."/>
            <person name="Ferrarezi J.A."/>
            <person name="Labate C.A."/>
        </authorList>
    </citation>
    <scope>NUCLEOTIDE SEQUENCE</scope>
    <source>
        <strain evidence="2">MF-1</strain>
    </source>
</reference>
<dbReference type="InterPro" id="IPR009057">
    <property type="entry name" value="Homeodomain-like_sf"/>
</dbReference>
<dbReference type="Gene3D" id="3.30.420.10">
    <property type="entry name" value="Ribonuclease H-like superfamily/Ribonuclease H"/>
    <property type="match status" value="1"/>
</dbReference>
<dbReference type="Gene3D" id="1.10.10.10">
    <property type="entry name" value="Winged helix-like DNA-binding domain superfamily/Winged helix DNA-binding domain"/>
    <property type="match status" value="1"/>
</dbReference>
<sequence length="196" mass="22429">MDINKPPILECMPPYQTQGIQGRIIGMHDAGASIRTIACHLGVPPTTVHDTVRRFRERGHLDNLPIPGRPRKLNERDLRELARVLQQNRRETLVSITNMLTVNVSINTVRKAIHDLGKRSCIAIKKPYLSPQHMQRRLDFARAHLHWTIADWSRVVWTDESSFELVNHRSGRRSMMVWGAICGPIQSELIIMPPGQ</sequence>
<dbReference type="GO" id="GO:0006313">
    <property type="term" value="P:DNA transposition"/>
    <property type="evidence" value="ECO:0007669"/>
    <property type="project" value="InterPro"/>
</dbReference>
<dbReference type="Pfam" id="PF01498">
    <property type="entry name" value="HTH_Tnp_Tc3_2"/>
    <property type="match status" value="1"/>
</dbReference>
<accession>A0A9Q3Q968</accession>
<dbReference type="EMBL" id="AVOT02127010">
    <property type="protein sequence ID" value="MBW0587422.1"/>
    <property type="molecule type" value="Genomic_DNA"/>
</dbReference>
<dbReference type="SUPFAM" id="SSF46689">
    <property type="entry name" value="Homeodomain-like"/>
    <property type="match status" value="1"/>
</dbReference>
<dbReference type="OrthoDB" id="2753252at2759"/>
<dbReference type="AlphaFoldDB" id="A0A9Q3Q968"/>
<dbReference type="InterPro" id="IPR036397">
    <property type="entry name" value="RNaseH_sf"/>
</dbReference>
<dbReference type="GO" id="GO:0015074">
    <property type="term" value="P:DNA integration"/>
    <property type="evidence" value="ECO:0007669"/>
    <property type="project" value="InterPro"/>
</dbReference>
<organism evidence="2 3">
    <name type="scientific">Austropuccinia psidii MF-1</name>
    <dbReference type="NCBI Taxonomy" id="1389203"/>
    <lineage>
        <taxon>Eukaryota</taxon>
        <taxon>Fungi</taxon>
        <taxon>Dikarya</taxon>
        <taxon>Basidiomycota</taxon>
        <taxon>Pucciniomycotina</taxon>
        <taxon>Pucciniomycetes</taxon>
        <taxon>Pucciniales</taxon>
        <taxon>Sphaerophragmiaceae</taxon>
        <taxon>Austropuccinia</taxon>
    </lineage>
</organism>
<evidence type="ECO:0000259" key="1">
    <source>
        <dbReference type="Pfam" id="PF01498"/>
    </source>
</evidence>
<dbReference type="InterPro" id="IPR036388">
    <property type="entry name" value="WH-like_DNA-bd_sf"/>
</dbReference>
<dbReference type="PANTHER" id="PTHR46068:SF1">
    <property type="entry name" value="TRANSPOSASE IS30-LIKE HTH DOMAIN-CONTAINING PROTEIN"/>
    <property type="match status" value="1"/>
</dbReference>
<gene>
    <name evidence="2" type="ORF">O181_127137</name>
</gene>
<dbReference type="Proteomes" id="UP000765509">
    <property type="component" value="Unassembled WGS sequence"/>
</dbReference>
<protein>
    <recommendedName>
        <fullName evidence="1">Transposase Tc1-like domain-containing protein</fullName>
    </recommendedName>
</protein>
<evidence type="ECO:0000313" key="3">
    <source>
        <dbReference type="Proteomes" id="UP000765509"/>
    </source>
</evidence>
<proteinExistence type="predicted"/>
<evidence type="ECO:0000313" key="2">
    <source>
        <dbReference type="EMBL" id="MBW0587422.1"/>
    </source>
</evidence>
<dbReference type="PANTHER" id="PTHR46068">
    <property type="entry name" value="PROTEIN CBG27172"/>
    <property type="match status" value="1"/>
</dbReference>
<feature type="domain" description="Transposase Tc1-like" evidence="1">
    <location>
        <begin position="79"/>
        <end position="146"/>
    </location>
</feature>
<comment type="caution">
    <text evidence="2">The sequence shown here is derived from an EMBL/GenBank/DDBJ whole genome shotgun (WGS) entry which is preliminary data.</text>
</comment>
<dbReference type="GO" id="GO:0003677">
    <property type="term" value="F:DNA binding"/>
    <property type="evidence" value="ECO:0007669"/>
    <property type="project" value="InterPro"/>
</dbReference>
<dbReference type="Pfam" id="PF13384">
    <property type="entry name" value="HTH_23"/>
    <property type="match status" value="1"/>
</dbReference>
<dbReference type="InterPro" id="IPR002492">
    <property type="entry name" value="Transposase_Tc1-like"/>
</dbReference>